<dbReference type="GO" id="GO:0009272">
    <property type="term" value="P:fungal-type cell wall biogenesis"/>
    <property type="evidence" value="ECO:0007669"/>
    <property type="project" value="TreeGrafter"/>
</dbReference>
<protein>
    <recommendedName>
        <fullName evidence="3">Protein BIG1</fullName>
    </recommendedName>
</protein>
<keyword evidence="7 10" id="KW-1133">Transmembrane helix</keyword>
<keyword evidence="8 10" id="KW-0472">Membrane</keyword>
<dbReference type="GO" id="GO:0071555">
    <property type="term" value="P:cell wall organization"/>
    <property type="evidence" value="ECO:0007669"/>
    <property type="project" value="UniProtKB-KW"/>
</dbReference>
<feature type="transmembrane region" description="Helical" evidence="10">
    <location>
        <begin position="275"/>
        <end position="298"/>
    </location>
</feature>
<evidence type="ECO:0000256" key="8">
    <source>
        <dbReference type="ARBA" id="ARBA00023136"/>
    </source>
</evidence>
<dbReference type="PANTHER" id="PTHR28285">
    <property type="entry name" value="PROTEIN BIG1"/>
    <property type="match status" value="1"/>
</dbReference>
<sequence>MRFWVVWLALVASCMGLKALPVLVASHKVVPGLKSEISTDNSHIHNITSVTNMVKKLITQCSADEYIIINQPGLSYTDLTENKKDDWSLIRKYLILASTIIGLPRVAEPLDLDYIERYIIRNCDAELIKVVNDDENEVRPYYDVRARVIRIDLSPLPEDAEERSATIREHDDLIRKIIRKLPSPHYNIIMTSSTLSSFHPVPASAMKKYPKDFEIFNDIVNDPSRLEEIERNNNFHKVEPYNHVNKHTNERYLKNKKKDEIHLFDNELWVKHERLVTTILVMVATLFTMKTINVVNALKSKITKKKAAKSNGKGIIAKKQD</sequence>
<evidence type="ECO:0000256" key="10">
    <source>
        <dbReference type="SAM" id="Phobius"/>
    </source>
</evidence>
<evidence type="ECO:0000256" key="6">
    <source>
        <dbReference type="ARBA" id="ARBA00022824"/>
    </source>
</evidence>
<comment type="subcellular location">
    <subcellularLocation>
        <location evidence="1">Endoplasmic reticulum membrane</location>
        <topology evidence="1">Single-pass type I membrane protein</topology>
    </subcellularLocation>
</comment>
<evidence type="ECO:0000256" key="5">
    <source>
        <dbReference type="ARBA" id="ARBA00022729"/>
    </source>
</evidence>
<dbReference type="Proteomes" id="UP000094285">
    <property type="component" value="Unassembled WGS sequence"/>
</dbReference>
<evidence type="ECO:0000256" key="7">
    <source>
        <dbReference type="ARBA" id="ARBA00022989"/>
    </source>
</evidence>
<keyword evidence="9" id="KW-0961">Cell wall biogenesis/degradation</keyword>
<dbReference type="OrthoDB" id="9985059at2759"/>
<name>A0A1E4SN87_9ASCO</name>
<dbReference type="RefSeq" id="XP_020066111.1">
    <property type="nucleotide sequence ID" value="XM_020211506.1"/>
</dbReference>
<keyword evidence="6" id="KW-0256">Endoplasmic reticulum</keyword>
<dbReference type="EMBL" id="KV453910">
    <property type="protein sequence ID" value="ODV80989.1"/>
    <property type="molecule type" value="Genomic_DNA"/>
</dbReference>
<feature type="chain" id="PRO_5009162873" description="Protein BIG1" evidence="11">
    <location>
        <begin position="20"/>
        <end position="321"/>
    </location>
</feature>
<reference evidence="13" key="1">
    <citation type="submission" date="2016-05" db="EMBL/GenBank/DDBJ databases">
        <title>Comparative genomics of biotechnologically important yeasts.</title>
        <authorList>
            <consortium name="DOE Joint Genome Institute"/>
            <person name="Riley R."/>
            <person name="Haridas S."/>
            <person name="Wolfe K.H."/>
            <person name="Lopes M.R."/>
            <person name="Hittinger C.T."/>
            <person name="Goker M."/>
            <person name="Salamov A."/>
            <person name="Wisecaver J."/>
            <person name="Long T.M."/>
            <person name="Aerts A.L."/>
            <person name="Barry K."/>
            <person name="Choi C."/>
            <person name="Clum A."/>
            <person name="Coughlan A.Y."/>
            <person name="Deshpande S."/>
            <person name="Douglass A.P."/>
            <person name="Hanson S.J."/>
            <person name="Klenk H.-P."/>
            <person name="Labutti K."/>
            <person name="Lapidus A."/>
            <person name="Lindquist E."/>
            <person name="Lipzen A."/>
            <person name="Meier-Kolthoff J.P."/>
            <person name="Ohm R.A."/>
            <person name="Otillar R.P."/>
            <person name="Pangilinan J."/>
            <person name="Peng Y."/>
            <person name="Rokas A."/>
            <person name="Rosa C.A."/>
            <person name="Scheuner C."/>
            <person name="Sibirny A.A."/>
            <person name="Slot J.C."/>
            <person name="Stielow J.B."/>
            <person name="Sun H."/>
            <person name="Kurtzman C.P."/>
            <person name="Blackwell M."/>
            <person name="Grigoriev I.V."/>
            <person name="Jeffries T.W."/>
        </authorList>
    </citation>
    <scope>NUCLEOTIDE SEQUENCE [LARGE SCALE GENOMIC DNA]</scope>
    <source>
        <strain evidence="13">NRRL Y-17324</strain>
    </source>
</reference>
<proteinExistence type="inferred from homology"/>
<keyword evidence="5 11" id="KW-0732">Signal</keyword>
<dbReference type="InterPro" id="IPR037654">
    <property type="entry name" value="Big1"/>
</dbReference>
<evidence type="ECO:0000313" key="12">
    <source>
        <dbReference type="EMBL" id="ODV80989.1"/>
    </source>
</evidence>
<dbReference type="GO" id="GO:0006078">
    <property type="term" value="P:(1-&gt;6)-beta-D-glucan biosynthetic process"/>
    <property type="evidence" value="ECO:0007669"/>
    <property type="project" value="TreeGrafter"/>
</dbReference>
<keyword evidence="13" id="KW-1185">Reference proteome</keyword>
<accession>A0A1E4SN87</accession>
<dbReference type="PANTHER" id="PTHR28285:SF1">
    <property type="entry name" value="PROTEIN BIG1"/>
    <property type="match status" value="1"/>
</dbReference>
<dbReference type="STRING" id="984487.A0A1E4SN87"/>
<gene>
    <name evidence="12" type="ORF">CANTADRAFT_88890</name>
</gene>
<evidence type="ECO:0000256" key="4">
    <source>
        <dbReference type="ARBA" id="ARBA00022692"/>
    </source>
</evidence>
<evidence type="ECO:0000256" key="11">
    <source>
        <dbReference type="SAM" id="SignalP"/>
    </source>
</evidence>
<dbReference type="GO" id="GO:0005789">
    <property type="term" value="C:endoplasmic reticulum membrane"/>
    <property type="evidence" value="ECO:0007669"/>
    <property type="project" value="UniProtKB-SubCell"/>
</dbReference>
<evidence type="ECO:0000256" key="3">
    <source>
        <dbReference type="ARBA" id="ARBA00022089"/>
    </source>
</evidence>
<dbReference type="GeneID" id="30985642"/>
<comment type="similarity">
    <text evidence="2">Belongs to the BIG1 family.</text>
</comment>
<dbReference type="AlphaFoldDB" id="A0A1E4SN87"/>
<keyword evidence="4 10" id="KW-0812">Transmembrane</keyword>
<organism evidence="12 13">
    <name type="scientific">Suhomyces tanzawaensis NRRL Y-17324</name>
    <dbReference type="NCBI Taxonomy" id="984487"/>
    <lineage>
        <taxon>Eukaryota</taxon>
        <taxon>Fungi</taxon>
        <taxon>Dikarya</taxon>
        <taxon>Ascomycota</taxon>
        <taxon>Saccharomycotina</taxon>
        <taxon>Pichiomycetes</taxon>
        <taxon>Debaryomycetaceae</taxon>
        <taxon>Suhomyces</taxon>
    </lineage>
</organism>
<evidence type="ECO:0000256" key="1">
    <source>
        <dbReference type="ARBA" id="ARBA00004115"/>
    </source>
</evidence>
<evidence type="ECO:0000256" key="2">
    <source>
        <dbReference type="ARBA" id="ARBA00008203"/>
    </source>
</evidence>
<evidence type="ECO:0000313" key="13">
    <source>
        <dbReference type="Proteomes" id="UP000094285"/>
    </source>
</evidence>
<evidence type="ECO:0000256" key="9">
    <source>
        <dbReference type="ARBA" id="ARBA00023316"/>
    </source>
</evidence>
<feature type="signal peptide" evidence="11">
    <location>
        <begin position="1"/>
        <end position="19"/>
    </location>
</feature>